<protein>
    <submittedName>
        <fullName evidence="1">Replicative DNA helicase</fullName>
        <ecNumber evidence="1">3.6.4.12</ecNumber>
    </submittedName>
</protein>
<keyword evidence="1" id="KW-0347">Helicase</keyword>
<dbReference type="Proteomes" id="UP001517388">
    <property type="component" value="Unassembled WGS sequence"/>
</dbReference>
<organism evidence="1 2">
    <name type="scientific">Dolichospermum flos-aquae UHCC 0037</name>
    <dbReference type="NCBI Taxonomy" id="2590026"/>
    <lineage>
        <taxon>Bacteria</taxon>
        <taxon>Bacillati</taxon>
        <taxon>Cyanobacteriota</taxon>
        <taxon>Cyanophyceae</taxon>
        <taxon>Nostocales</taxon>
        <taxon>Aphanizomenonaceae</taxon>
        <taxon>Dolichospermum</taxon>
    </lineage>
</organism>
<comment type="caution">
    <text evidence="1">The sequence shown here is derived from an EMBL/GenBank/DDBJ whole genome shotgun (WGS) entry which is preliminary data.</text>
</comment>
<gene>
    <name evidence="1" type="primary">dnaB</name>
    <name evidence="1" type="ORF">FJR39_05395</name>
</gene>
<sequence>MAEELSFQGDGSNRLPPQNIEAEEAILGGILLDPEAIGRVSDRLVPEAFYISAHTTIYQAALRLHTQQKPTDLLSITSWLTDNDQLTQIGGRNKLATLVDRTVSAVNIDALAGLVMEKYLRRQLIKAGNEIVHLGFETETELPIVLDNAEQKVFNVTQQKTQSGLVHIGDTLINTFQDIETRHQGIALPGIPCGFYDLDAMTSGFQRSDLIIVAGRPSMGKCLSYDSEIVLADGQIATIEELYQQRQGSLLTLNDDWKFTFTQPSAFVDDGIKPVFRITTRLGRAIETTITHPFLTIKGWQRLENLQVGNKIAIPRKIDVFGTETIRECEVKLLADSLEKSDTKTVPNIVFKLEKSQLSLFLNRLFATDGWATVLNSGQSQLGYCTVSEKLARQIQHLLLRFGIIAALKKRSVKYNDTRRPAWQLDITDALSIKNFIAEIGIFGKEAALAKVTAAISQKRYQTNRDLIPIEIWEQIAAAKGSETWSSLAKRAGIKSYTNIHVGKRALKRERLWILATTLDNLPLQQLANSDVYWDEIISIESVGNKQVYDLTIPETHNFIANDICVHNTAFCLNLAHNIAAGYQLAVAVFSLEMSKEQLVQRLLASEAGIESSYLRSGRISQTQWEPLSRAIDKLSDTPIFIDDTANITVTQMRSQARRLQAEQTKELGLIVIDYLQLMEGSSDNRVQELSRITRSLKGLARELSVPIIALSQLSRGVEARTNKRPMLSDLRESGCLSGDSLVTLADTGLQVPIKELVGKSDFAVWGLNENTMKLERAIVSNAFSTGIKPVFTLTTRLGREIRATGNHKFLTINGWKRLDELNLQQQLIALANSDIYWDELISIELDGEEEVFDLTVDKLHNFIANNIIVHNSIEQDADIVMMLYRDEYYSPDTPDRGIAEVIIAKHRNGPTGTIKLLFDPQFTKFKNLAKPSW</sequence>
<accession>A0ACC7S2F2</accession>
<keyword evidence="1" id="KW-0067">ATP-binding</keyword>
<keyword evidence="1" id="KW-0378">Hydrolase</keyword>
<keyword evidence="1" id="KW-0547">Nucleotide-binding</keyword>
<name>A0ACC7S2F2_DOLFA</name>
<proteinExistence type="predicted"/>
<reference evidence="2" key="1">
    <citation type="journal article" date="2020" name="Toxins">
        <title>Phylogenomic Analysis of Secondary Metabolism in the Toxic Cyanobacterial Genera Anabaena, Dolichospermum and Aphanizomenon.</title>
        <authorList>
            <person name="Oesterholm J."/>
            <person name="Popin R.V."/>
            <person name="Fewer D.P."/>
            <person name="Sivonen K."/>
        </authorList>
    </citation>
    <scope>NUCLEOTIDE SEQUENCE [LARGE SCALE GENOMIC DNA]</scope>
    <source>
        <strain evidence="2">UHCC 0037</strain>
    </source>
</reference>
<evidence type="ECO:0000313" key="2">
    <source>
        <dbReference type="Proteomes" id="UP001517388"/>
    </source>
</evidence>
<evidence type="ECO:0000313" key="1">
    <source>
        <dbReference type="EMBL" id="MTJ42695.1"/>
    </source>
</evidence>
<dbReference type="EC" id="3.6.4.12" evidence="1"/>
<keyword evidence="2" id="KW-1185">Reference proteome</keyword>
<dbReference type="EMBL" id="VILF01000001">
    <property type="protein sequence ID" value="MTJ42695.1"/>
    <property type="molecule type" value="Genomic_DNA"/>
</dbReference>